<evidence type="ECO:0000256" key="4">
    <source>
        <dbReference type="ARBA" id="ARBA00023235"/>
    </source>
</evidence>
<dbReference type="PRINTS" id="PR00153">
    <property type="entry name" value="CSAPPISMRASE"/>
</dbReference>
<accession>A0A259TXF9</accession>
<keyword evidence="3" id="KW-0697">Rotamase</keyword>
<evidence type="ECO:0000256" key="5">
    <source>
        <dbReference type="SAM" id="SignalP"/>
    </source>
</evidence>
<dbReference type="Pfam" id="PF00160">
    <property type="entry name" value="Pro_isomerase"/>
    <property type="match status" value="1"/>
</dbReference>
<dbReference type="GO" id="GO:0006457">
    <property type="term" value="P:protein folding"/>
    <property type="evidence" value="ECO:0007669"/>
    <property type="project" value="InterPro"/>
</dbReference>
<keyword evidence="4" id="KW-0413">Isomerase</keyword>
<protein>
    <recommendedName>
        <fullName evidence="2">peptidylprolyl isomerase</fullName>
        <ecNumber evidence="2">5.2.1.8</ecNumber>
    </recommendedName>
</protein>
<evidence type="ECO:0000256" key="2">
    <source>
        <dbReference type="ARBA" id="ARBA00013194"/>
    </source>
</evidence>
<dbReference type="InterPro" id="IPR011989">
    <property type="entry name" value="ARM-like"/>
</dbReference>
<evidence type="ECO:0000256" key="3">
    <source>
        <dbReference type="ARBA" id="ARBA00023110"/>
    </source>
</evidence>
<name>A0A259TXF9_9BACT</name>
<dbReference type="InterPro" id="IPR044666">
    <property type="entry name" value="Cyclophilin_A-like"/>
</dbReference>
<dbReference type="InParanoid" id="A0A259TXF9"/>
<dbReference type="EMBL" id="MQWB01000001">
    <property type="protein sequence ID" value="OZC02258.1"/>
    <property type="molecule type" value="Genomic_DNA"/>
</dbReference>
<dbReference type="PROSITE" id="PS51257">
    <property type="entry name" value="PROKAR_LIPOPROTEIN"/>
    <property type="match status" value="1"/>
</dbReference>
<dbReference type="PANTHER" id="PTHR45625">
    <property type="entry name" value="PEPTIDYL-PROLYL CIS-TRANS ISOMERASE-RELATED"/>
    <property type="match status" value="1"/>
</dbReference>
<dbReference type="Gene3D" id="2.40.100.10">
    <property type="entry name" value="Cyclophilin-like"/>
    <property type="match status" value="1"/>
</dbReference>
<sequence length="692" mass="72664">MFKTLTACLAPVFAALLVLGGCAGSPPVAPSPEAIYRPADALLERPELQAIVDAQVLRSAAPLVNALASGDASVRARAALALGSVQAPEAVGPLTDALQDSVPLVRADAAWALGQTADSSAAGFLFLALRREGTPAVQHELIDAIGKVGSEADGDALLELDLPPVREADRALALARLAMRQRLSADAFGVLARHLTSASGALREDAAYAFSRADGWGSSAERVRDAFDELPAGDPARMHLARALGRLGEAEDAPRLARALQTDPDWRVRVNAAASLGRIVETRDARGALFAALDDPSVHVRVVAATSIAGADALPPVYVDRARTWIESRAAGEWQAAAALLPAMAAAGDGAFVARWVEAQSDVFARAAGASALGAASGDAVATDALLTLAQDERALVASAALGAMGRLWRRERSESLAQTLAPALLEGLRRQDVATTGSAAGVLGDTLFARYGAPEALREVYESYDAPEALEARVAILNAIGEGRDGSELDFLLGIALNAETSPPLRKAAVDALNKRLVEGIDVDLTQASGEAAETVGIDWAFLGRLGRHPLLTLQTTRGEIGIEMDAEAAPQTVQTMTRSAREGNYDGVPFHRVVPNFVLQGGDYFRRDGYGGPDVPIRSEFSRLRYRTGTAGIASSGKDTEGVQFFVTHSPTPHLDGRYTVFGRVVEGQDVANEIRVGDVILNARVTAER</sequence>
<dbReference type="InterPro" id="IPR004155">
    <property type="entry name" value="PBS_lyase_HEAT"/>
</dbReference>
<comment type="caution">
    <text evidence="7">The sequence shown here is derived from an EMBL/GenBank/DDBJ whole genome shotgun (WGS) entry which is preliminary data.</text>
</comment>
<evidence type="ECO:0000259" key="6">
    <source>
        <dbReference type="PROSITE" id="PS50072"/>
    </source>
</evidence>
<dbReference type="Proteomes" id="UP000216446">
    <property type="component" value="Unassembled WGS sequence"/>
</dbReference>
<comment type="similarity">
    <text evidence="1">Belongs to the cyclophilin-type PPIase family.</text>
</comment>
<reference evidence="7 8" key="1">
    <citation type="submission" date="2016-11" db="EMBL/GenBank/DDBJ databases">
        <title>Study of marine rhodopsin-containing bacteria.</title>
        <authorList>
            <person name="Yoshizawa S."/>
            <person name="Kumagai Y."/>
            <person name="Kogure K."/>
        </authorList>
    </citation>
    <scope>NUCLEOTIDE SEQUENCE [LARGE SCALE GENOMIC DNA]</scope>
    <source>
        <strain evidence="7 8">SG-29</strain>
    </source>
</reference>
<dbReference type="OrthoDB" id="9807797at2"/>
<keyword evidence="5" id="KW-0732">Signal</keyword>
<feature type="domain" description="PPIase cyclophilin-type" evidence="6">
    <location>
        <begin position="560"/>
        <end position="678"/>
    </location>
</feature>
<dbReference type="PANTHER" id="PTHR45625:SF4">
    <property type="entry name" value="PEPTIDYLPROLYL ISOMERASE DOMAIN AND WD REPEAT-CONTAINING PROTEIN 1"/>
    <property type="match status" value="1"/>
</dbReference>
<gene>
    <name evidence="7" type="ORF">BSZ36_04195</name>
</gene>
<dbReference type="InterPro" id="IPR029000">
    <property type="entry name" value="Cyclophilin-like_dom_sf"/>
</dbReference>
<dbReference type="GO" id="GO:0003755">
    <property type="term" value="F:peptidyl-prolyl cis-trans isomerase activity"/>
    <property type="evidence" value="ECO:0007669"/>
    <property type="project" value="UniProtKB-KW"/>
</dbReference>
<dbReference type="InterPro" id="IPR020892">
    <property type="entry name" value="Cyclophilin-type_PPIase_CS"/>
</dbReference>
<dbReference type="SUPFAM" id="SSF50891">
    <property type="entry name" value="Cyclophilin-like"/>
    <property type="match status" value="1"/>
</dbReference>
<dbReference type="PROSITE" id="PS50072">
    <property type="entry name" value="CSA_PPIASE_2"/>
    <property type="match status" value="1"/>
</dbReference>
<dbReference type="Gene3D" id="1.25.10.10">
    <property type="entry name" value="Leucine-rich Repeat Variant"/>
    <property type="match status" value="3"/>
</dbReference>
<dbReference type="InterPro" id="IPR002130">
    <property type="entry name" value="Cyclophilin-type_PPIase_dom"/>
</dbReference>
<dbReference type="Pfam" id="PF13646">
    <property type="entry name" value="HEAT_2"/>
    <property type="match status" value="2"/>
</dbReference>
<dbReference type="EC" id="5.2.1.8" evidence="2"/>
<dbReference type="InterPro" id="IPR016024">
    <property type="entry name" value="ARM-type_fold"/>
</dbReference>
<keyword evidence="8" id="KW-1185">Reference proteome</keyword>
<proteinExistence type="inferred from homology"/>
<evidence type="ECO:0000313" key="8">
    <source>
        <dbReference type="Proteomes" id="UP000216446"/>
    </source>
</evidence>
<dbReference type="SUPFAM" id="SSF48371">
    <property type="entry name" value="ARM repeat"/>
    <property type="match status" value="1"/>
</dbReference>
<feature type="signal peptide" evidence="5">
    <location>
        <begin position="1"/>
        <end position="23"/>
    </location>
</feature>
<organism evidence="7 8">
    <name type="scientific">Rubricoccus marinus</name>
    <dbReference type="NCBI Taxonomy" id="716817"/>
    <lineage>
        <taxon>Bacteria</taxon>
        <taxon>Pseudomonadati</taxon>
        <taxon>Rhodothermota</taxon>
        <taxon>Rhodothermia</taxon>
        <taxon>Rhodothermales</taxon>
        <taxon>Rubricoccaceae</taxon>
        <taxon>Rubricoccus</taxon>
    </lineage>
</organism>
<dbReference type="PROSITE" id="PS00170">
    <property type="entry name" value="CSA_PPIASE_1"/>
    <property type="match status" value="1"/>
</dbReference>
<feature type="chain" id="PRO_5012762806" description="peptidylprolyl isomerase" evidence="5">
    <location>
        <begin position="24"/>
        <end position="692"/>
    </location>
</feature>
<dbReference type="CDD" id="cd00317">
    <property type="entry name" value="cyclophilin"/>
    <property type="match status" value="1"/>
</dbReference>
<evidence type="ECO:0000256" key="1">
    <source>
        <dbReference type="ARBA" id="ARBA00007365"/>
    </source>
</evidence>
<dbReference type="AlphaFoldDB" id="A0A259TXF9"/>
<dbReference type="SMART" id="SM00567">
    <property type="entry name" value="EZ_HEAT"/>
    <property type="match status" value="6"/>
</dbReference>
<evidence type="ECO:0000313" key="7">
    <source>
        <dbReference type="EMBL" id="OZC02258.1"/>
    </source>
</evidence>
<dbReference type="RefSeq" id="WP_094546320.1">
    <property type="nucleotide sequence ID" value="NZ_MQWB01000001.1"/>
</dbReference>